<gene>
    <name evidence="1" type="ORF">BaRGS_00027810</name>
</gene>
<reference evidence="1 2" key="1">
    <citation type="journal article" date="2023" name="Sci. Data">
        <title>Genome assembly of the Korean intertidal mud-creeper Batillaria attramentaria.</title>
        <authorList>
            <person name="Patra A.K."/>
            <person name="Ho P.T."/>
            <person name="Jun S."/>
            <person name="Lee S.J."/>
            <person name="Kim Y."/>
            <person name="Won Y.J."/>
        </authorList>
    </citation>
    <scope>NUCLEOTIDE SEQUENCE [LARGE SCALE GENOMIC DNA]</scope>
    <source>
        <strain evidence="1">Wonlab-2016</strain>
    </source>
</reference>
<protein>
    <submittedName>
        <fullName evidence="1">Uncharacterized protein</fullName>
    </submittedName>
</protein>
<organism evidence="1 2">
    <name type="scientific">Batillaria attramentaria</name>
    <dbReference type="NCBI Taxonomy" id="370345"/>
    <lineage>
        <taxon>Eukaryota</taxon>
        <taxon>Metazoa</taxon>
        <taxon>Spiralia</taxon>
        <taxon>Lophotrochozoa</taxon>
        <taxon>Mollusca</taxon>
        <taxon>Gastropoda</taxon>
        <taxon>Caenogastropoda</taxon>
        <taxon>Sorbeoconcha</taxon>
        <taxon>Cerithioidea</taxon>
        <taxon>Batillariidae</taxon>
        <taxon>Batillaria</taxon>
    </lineage>
</organism>
<comment type="caution">
    <text evidence="1">The sequence shown here is derived from an EMBL/GenBank/DDBJ whole genome shotgun (WGS) entry which is preliminary data.</text>
</comment>
<keyword evidence="2" id="KW-1185">Reference proteome</keyword>
<name>A0ABD0K0U7_9CAEN</name>
<dbReference type="Proteomes" id="UP001519460">
    <property type="component" value="Unassembled WGS sequence"/>
</dbReference>
<accession>A0ABD0K0U7</accession>
<evidence type="ECO:0000313" key="1">
    <source>
        <dbReference type="EMBL" id="KAK7480995.1"/>
    </source>
</evidence>
<evidence type="ECO:0000313" key="2">
    <source>
        <dbReference type="Proteomes" id="UP001519460"/>
    </source>
</evidence>
<proteinExistence type="predicted"/>
<dbReference type="AlphaFoldDB" id="A0ABD0K0U7"/>
<sequence>MSLILPPIAEYINILSTQCNTTVRENHTLFSTGWVQQQIMPHIVILLLGTATDCATHCNTTVRETILLSPTGWVQQQTVPHIVILLYEKTILFSRTGWVTQQQDCANHCKTTVREPYSYPRQSGLQQQTVPTIVLLTAREPLLYSPTGWGTATDCATHCNTTVREPYSYPRHGWVQQPTCAPHCTTTAKRTILLSPNRLGYSTRLCHTL</sequence>
<dbReference type="EMBL" id="JACVVK020000270">
    <property type="protein sequence ID" value="KAK7480995.1"/>
    <property type="molecule type" value="Genomic_DNA"/>
</dbReference>